<comment type="caution">
    <text evidence="2">The sequence shown here is derived from an EMBL/GenBank/DDBJ whole genome shotgun (WGS) entry which is preliminary data.</text>
</comment>
<accession>A0A371GE88</accession>
<evidence type="ECO:0000256" key="1">
    <source>
        <dbReference type="SAM" id="MobiDB-lite"/>
    </source>
</evidence>
<reference evidence="2" key="1">
    <citation type="submission" date="2018-05" db="EMBL/GenBank/DDBJ databases">
        <title>Draft genome of Mucuna pruriens seed.</title>
        <authorList>
            <person name="Nnadi N.E."/>
            <person name="Vos R."/>
            <person name="Hasami M.H."/>
            <person name="Devisetty U.K."/>
            <person name="Aguiy J.C."/>
        </authorList>
    </citation>
    <scope>NUCLEOTIDE SEQUENCE [LARGE SCALE GENOMIC DNA]</scope>
    <source>
        <strain evidence="2">JCA_2017</strain>
    </source>
</reference>
<feature type="region of interest" description="Disordered" evidence="1">
    <location>
        <begin position="241"/>
        <end position="296"/>
    </location>
</feature>
<dbReference type="EMBL" id="QJKJ01005812">
    <property type="protein sequence ID" value="RDX88889.1"/>
    <property type="molecule type" value="Genomic_DNA"/>
</dbReference>
<dbReference type="AlphaFoldDB" id="A0A371GE88"/>
<proteinExistence type="predicted"/>
<protein>
    <submittedName>
        <fullName evidence="2">Uncharacterized protein</fullName>
    </submittedName>
</protein>
<evidence type="ECO:0000313" key="3">
    <source>
        <dbReference type="Proteomes" id="UP000257109"/>
    </source>
</evidence>
<feature type="non-terminal residue" evidence="2">
    <location>
        <position position="1"/>
    </location>
</feature>
<dbReference type="Proteomes" id="UP000257109">
    <property type="component" value="Unassembled WGS sequence"/>
</dbReference>
<name>A0A371GE88_MUCPR</name>
<organism evidence="2 3">
    <name type="scientific">Mucuna pruriens</name>
    <name type="common">Velvet bean</name>
    <name type="synonym">Dolichos pruriens</name>
    <dbReference type="NCBI Taxonomy" id="157652"/>
    <lineage>
        <taxon>Eukaryota</taxon>
        <taxon>Viridiplantae</taxon>
        <taxon>Streptophyta</taxon>
        <taxon>Embryophyta</taxon>
        <taxon>Tracheophyta</taxon>
        <taxon>Spermatophyta</taxon>
        <taxon>Magnoliopsida</taxon>
        <taxon>eudicotyledons</taxon>
        <taxon>Gunneridae</taxon>
        <taxon>Pentapetalae</taxon>
        <taxon>rosids</taxon>
        <taxon>fabids</taxon>
        <taxon>Fabales</taxon>
        <taxon>Fabaceae</taxon>
        <taxon>Papilionoideae</taxon>
        <taxon>50 kb inversion clade</taxon>
        <taxon>NPAAA clade</taxon>
        <taxon>indigoferoid/millettioid clade</taxon>
        <taxon>Phaseoleae</taxon>
        <taxon>Mucuna</taxon>
    </lineage>
</organism>
<keyword evidence="3" id="KW-1185">Reference proteome</keyword>
<evidence type="ECO:0000313" key="2">
    <source>
        <dbReference type="EMBL" id="RDX88889.1"/>
    </source>
</evidence>
<feature type="compositionally biased region" description="Basic and acidic residues" evidence="1">
    <location>
        <begin position="282"/>
        <end position="296"/>
    </location>
</feature>
<sequence length="390" mass="42814">VASEASSATQDDWSSSFTSSSTKVLPFEIWYWDNSEDYPSLDPFSWVDPDVWKVLSVLIRASSILGTAKKICQPGPWSVTVRPCRPEELVNGQLATNEALFFFLYDTIPSKLGVKLPFTAFERSILCALNVAPWKSLSSCPRQKLLKPFLESFKIFKDKYFKVDRGATGPNILADKMGSPFFLLYWTSQPVVSVTIVRKDLEKWEDKFITELENLPLLSCADLIKGTGSFIQFLKNMKRKTSQQADGGTSAQATPLSVADPPMSPSPLEESHQSPPIIILDSPRDSSLPKEADPHLGEKRPIAVGEESQEYPCKCLNLKENLAFKTPTSRASPKAGLGMDFEAIITGRPSGPSLWTCSKSTGKVADRGLLTSTNGPLVQQLGVAGTLSTL</sequence>
<feature type="compositionally biased region" description="Polar residues" evidence="1">
    <location>
        <begin position="242"/>
        <end position="255"/>
    </location>
</feature>
<dbReference type="OrthoDB" id="1321796at2759"/>
<gene>
    <name evidence="2" type="ORF">CR513_29431</name>
</gene>